<feature type="non-terminal residue" evidence="2">
    <location>
        <position position="79"/>
    </location>
</feature>
<protein>
    <submittedName>
        <fullName evidence="2">Uncharacterized protein</fullName>
    </submittedName>
</protein>
<evidence type="ECO:0000256" key="1">
    <source>
        <dbReference type="SAM" id="SignalP"/>
    </source>
</evidence>
<keyword evidence="1" id="KW-0732">Signal</keyword>
<dbReference type="AlphaFoldDB" id="A0AAD6VD96"/>
<dbReference type="EMBL" id="JARJCW010000031">
    <property type="protein sequence ID" value="KAJ7209272.1"/>
    <property type="molecule type" value="Genomic_DNA"/>
</dbReference>
<dbReference type="Proteomes" id="UP001219525">
    <property type="component" value="Unassembled WGS sequence"/>
</dbReference>
<feature type="chain" id="PRO_5042229741" evidence="1">
    <location>
        <begin position="22"/>
        <end position="79"/>
    </location>
</feature>
<reference evidence="2" key="1">
    <citation type="submission" date="2023-03" db="EMBL/GenBank/DDBJ databases">
        <title>Massive genome expansion in bonnet fungi (Mycena s.s.) driven by repeated elements and novel gene families across ecological guilds.</title>
        <authorList>
            <consortium name="Lawrence Berkeley National Laboratory"/>
            <person name="Harder C.B."/>
            <person name="Miyauchi S."/>
            <person name="Viragh M."/>
            <person name="Kuo A."/>
            <person name="Thoen E."/>
            <person name="Andreopoulos B."/>
            <person name="Lu D."/>
            <person name="Skrede I."/>
            <person name="Drula E."/>
            <person name="Henrissat B."/>
            <person name="Morin E."/>
            <person name="Kohler A."/>
            <person name="Barry K."/>
            <person name="LaButti K."/>
            <person name="Morin E."/>
            <person name="Salamov A."/>
            <person name="Lipzen A."/>
            <person name="Mereny Z."/>
            <person name="Hegedus B."/>
            <person name="Baldrian P."/>
            <person name="Stursova M."/>
            <person name="Weitz H."/>
            <person name="Taylor A."/>
            <person name="Grigoriev I.V."/>
            <person name="Nagy L.G."/>
            <person name="Martin F."/>
            <person name="Kauserud H."/>
        </authorList>
    </citation>
    <scope>NUCLEOTIDE SEQUENCE</scope>
    <source>
        <strain evidence="2">9144</strain>
    </source>
</reference>
<name>A0AAD6VD96_9AGAR</name>
<proteinExistence type="predicted"/>
<feature type="signal peptide" evidence="1">
    <location>
        <begin position="1"/>
        <end position="21"/>
    </location>
</feature>
<organism evidence="2 3">
    <name type="scientific">Mycena pura</name>
    <dbReference type="NCBI Taxonomy" id="153505"/>
    <lineage>
        <taxon>Eukaryota</taxon>
        <taxon>Fungi</taxon>
        <taxon>Dikarya</taxon>
        <taxon>Basidiomycota</taxon>
        <taxon>Agaricomycotina</taxon>
        <taxon>Agaricomycetes</taxon>
        <taxon>Agaricomycetidae</taxon>
        <taxon>Agaricales</taxon>
        <taxon>Marasmiineae</taxon>
        <taxon>Mycenaceae</taxon>
        <taxon>Mycena</taxon>
    </lineage>
</organism>
<gene>
    <name evidence="2" type="ORF">GGX14DRAFT_453404</name>
</gene>
<accession>A0AAD6VD96</accession>
<comment type="caution">
    <text evidence="2">The sequence shown here is derived from an EMBL/GenBank/DDBJ whole genome shotgun (WGS) entry which is preliminary data.</text>
</comment>
<keyword evidence="3" id="KW-1185">Reference proteome</keyword>
<sequence length="79" mass="9015">ARNAVVVIILVLWPRLYRSLARGSWGGRRRERREYTGRGSRVHARSGECTFDTAMASDITMLERDRRLGLSSQERAAPI</sequence>
<evidence type="ECO:0000313" key="3">
    <source>
        <dbReference type="Proteomes" id="UP001219525"/>
    </source>
</evidence>
<evidence type="ECO:0000313" key="2">
    <source>
        <dbReference type="EMBL" id="KAJ7209272.1"/>
    </source>
</evidence>
<feature type="non-terminal residue" evidence="2">
    <location>
        <position position="1"/>
    </location>
</feature>